<dbReference type="Gene3D" id="3.40.50.1580">
    <property type="entry name" value="Nucleoside phosphorylase domain"/>
    <property type="match status" value="1"/>
</dbReference>
<sequence length="664" mass="75057">MVNDKVTKLVVLSATSPCQAQAKTWEELSQELKSVQIQVIFTSAQSFLNAAPKVQEDIKNQLKIPRFFFDRAFLQSNGFSGDDIWLDENEEVTSYTCWSRFTVKQTYDELKPKRTFTPHVSNHHISSRDWNADIAVHGPQSRRYGWEWYEMGFFTCWDRPGLITLLCFDLPAKLQSDLQSLLCSQPIDRSCPHGVFSLLSGQLLRLYDDSVWSIRNHISQWEARRSQETDYLLLHEIARHGIHVSETLSVAVRSLDVLRQQNKRLHSSANLICNKNKHKTWDKVGNRFEFQLQFLGGLLYRSEANNARIQNEITFFTIGWISPLPLEKEAARLVLDEEYAQEDVRYQNAYYLGGRIGEHEVVIGVQRKMGLSQAAILAEKMRAGFPNIRYFVVVGIAGGVPRYGPAGAVCEIVLGDVVVSHPRGNHGGVLQYDKGAWQGQGRLNFRGYTNGVPGDLMAAVNNLRAEGWSKTGIAETLKQMRLKLDEKRQGQYDDPGPTRDRLFEDGYEHQGTEFDDCKDCCDADRTISRTDRGDGATRLLDEPCIHFGNVASSNQLQISAAERNRIQHEHETICFEMEAAGVMEEYPCVVIRGICDYADSHKNKGWQDYAAATAAAYAKRLLSMVPAVNTTSRAESPKQTWQAPNFRLGDYNKGFQAGTIHGGV</sequence>
<name>A0A2T2NBH3_CORCC</name>
<keyword evidence="2" id="KW-1185">Reference proteome</keyword>
<feature type="non-terminal residue" evidence="1">
    <location>
        <position position="664"/>
    </location>
</feature>
<reference evidence="1 2" key="1">
    <citation type="journal article" date="2018" name="Front. Microbiol.">
        <title>Genome-Wide Analysis of Corynespora cassiicola Leaf Fall Disease Putative Effectors.</title>
        <authorList>
            <person name="Lopez D."/>
            <person name="Ribeiro S."/>
            <person name="Label P."/>
            <person name="Fumanal B."/>
            <person name="Venisse J.S."/>
            <person name="Kohler A."/>
            <person name="de Oliveira R.R."/>
            <person name="Labutti K."/>
            <person name="Lipzen A."/>
            <person name="Lail K."/>
            <person name="Bauer D."/>
            <person name="Ohm R.A."/>
            <person name="Barry K.W."/>
            <person name="Spatafora J."/>
            <person name="Grigoriev I.V."/>
            <person name="Martin F.M."/>
            <person name="Pujade-Renaud V."/>
        </authorList>
    </citation>
    <scope>NUCLEOTIDE SEQUENCE [LARGE SCALE GENOMIC DNA]</scope>
    <source>
        <strain evidence="1 2">Philippines</strain>
    </source>
</reference>
<dbReference type="GO" id="GO:0009116">
    <property type="term" value="P:nucleoside metabolic process"/>
    <property type="evidence" value="ECO:0007669"/>
    <property type="project" value="InterPro"/>
</dbReference>
<dbReference type="OrthoDB" id="1577640at2759"/>
<dbReference type="GO" id="GO:0003824">
    <property type="term" value="F:catalytic activity"/>
    <property type="evidence" value="ECO:0007669"/>
    <property type="project" value="InterPro"/>
</dbReference>
<accession>A0A2T2NBH3</accession>
<dbReference type="STRING" id="1448308.A0A2T2NBH3"/>
<gene>
    <name evidence="1" type="ORF">BS50DRAFT_532323</name>
</gene>
<dbReference type="PANTHER" id="PTHR46082">
    <property type="entry name" value="ATP/GTP-BINDING PROTEIN-RELATED"/>
    <property type="match status" value="1"/>
</dbReference>
<dbReference type="AlphaFoldDB" id="A0A2T2NBH3"/>
<dbReference type="SUPFAM" id="SSF53167">
    <property type="entry name" value="Purine and uridine phosphorylases"/>
    <property type="match status" value="1"/>
</dbReference>
<protein>
    <submittedName>
        <fullName evidence="1">Purine and uridine phosphorylase</fullName>
    </submittedName>
</protein>
<dbReference type="EMBL" id="KZ678141">
    <property type="protein sequence ID" value="PSN62773.1"/>
    <property type="molecule type" value="Genomic_DNA"/>
</dbReference>
<evidence type="ECO:0000313" key="2">
    <source>
        <dbReference type="Proteomes" id="UP000240883"/>
    </source>
</evidence>
<dbReference type="InterPro" id="IPR035994">
    <property type="entry name" value="Nucleoside_phosphorylase_sf"/>
</dbReference>
<organism evidence="1 2">
    <name type="scientific">Corynespora cassiicola Philippines</name>
    <dbReference type="NCBI Taxonomy" id="1448308"/>
    <lineage>
        <taxon>Eukaryota</taxon>
        <taxon>Fungi</taxon>
        <taxon>Dikarya</taxon>
        <taxon>Ascomycota</taxon>
        <taxon>Pezizomycotina</taxon>
        <taxon>Dothideomycetes</taxon>
        <taxon>Pleosporomycetidae</taxon>
        <taxon>Pleosporales</taxon>
        <taxon>Corynesporascaceae</taxon>
        <taxon>Corynespora</taxon>
    </lineage>
</organism>
<proteinExistence type="predicted"/>
<dbReference type="Proteomes" id="UP000240883">
    <property type="component" value="Unassembled WGS sequence"/>
</dbReference>
<dbReference type="InterPro" id="IPR053137">
    <property type="entry name" value="NLR-like"/>
</dbReference>
<dbReference type="PANTHER" id="PTHR46082:SF11">
    <property type="entry name" value="AAA+ ATPASE DOMAIN-CONTAINING PROTEIN-RELATED"/>
    <property type="match status" value="1"/>
</dbReference>
<evidence type="ECO:0000313" key="1">
    <source>
        <dbReference type="EMBL" id="PSN62773.1"/>
    </source>
</evidence>